<gene>
    <name evidence="7" type="ORF">PUN28_011932</name>
</gene>
<keyword evidence="3" id="KW-0539">Nucleus</keyword>
<feature type="domain" description="C2H2-type" evidence="6">
    <location>
        <begin position="495"/>
        <end position="517"/>
    </location>
</feature>
<comment type="subcellular location">
    <subcellularLocation>
        <location evidence="1">Nucleus</location>
    </subcellularLocation>
</comment>
<comment type="caution">
    <text evidence="7">The sequence shown here is derived from an EMBL/GenBank/DDBJ whole genome shotgun (WGS) entry which is preliminary data.</text>
</comment>
<protein>
    <recommendedName>
        <fullName evidence="6">C2H2-type domain-containing protein</fullName>
    </recommendedName>
</protein>
<feature type="compositionally biased region" description="Basic and acidic residues" evidence="5">
    <location>
        <begin position="268"/>
        <end position="279"/>
    </location>
</feature>
<name>A0AAW2FE10_9HYME</name>
<dbReference type="InterPro" id="IPR013087">
    <property type="entry name" value="Znf_C2H2_type"/>
</dbReference>
<dbReference type="GO" id="GO:0000127">
    <property type="term" value="C:transcription factor TFIIIC complex"/>
    <property type="evidence" value="ECO:0007669"/>
    <property type="project" value="TreeGrafter"/>
</dbReference>
<feature type="repeat" description="WD" evidence="4">
    <location>
        <begin position="1101"/>
        <end position="1144"/>
    </location>
</feature>
<feature type="compositionally biased region" description="Polar residues" evidence="5">
    <location>
        <begin position="345"/>
        <end position="355"/>
    </location>
</feature>
<feature type="region of interest" description="Disordered" evidence="5">
    <location>
        <begin position="381"/>
        <end position="464"/>
    </location>
</feature>
<dbReference type="SUPFAM" id="SSF50978">
    <property type="entry name" value="WD40 repeat-like"/>
    <property type="match status" value="1"/>
</dbReference>
<dbReference type="SMART" id="SM00320">
    <property type="entry name" value="WD40"/>
    <property type="match status" value="4"/>
</dbReference>
<organism evidence="7 8">
    <name type="scientific">Cardiocondyla obscurior</name>
    <dbReference type="NCBI Taxonomy" id="286306"/>
    <lineage>
        <taxon>Eukaryota</taxon>
        <taxon>Metazoa</taxon>
        <taxon>Ecdysozoa</taxon>
        <taxon>Arthropoda</taxon>
        <taxon>Hexapoda</taxon>
        <taxon>Insecta</taxon>
        <taxon>Pterygota</taxon>
        <taxon>Neoptera</taxon>
        <taxon>Endopterygota</taxon>
        <taxon>Hymenoptera</taxon>
        <taxon>Apocrita</taxon>
        <taxon>Aculeata</taxon>
        <taxon>Formicoidea</taxon>
        <taxon>Formicidae</taxon>
        <taxon>Myrmicinae</taxon>
        <taxon>Cardiocondyla</taxon>
    </lineage>
</organism>
<feature type="compositionally biased region" description="Basic residues" evidence="5">
    <location>
        <begin position="1"/>
        <end position="20"/>
    </location>
</feature>
<feature type="compositionally biased region" description="Polar residues" evidence="5">
    <location>
        <begin position="282"/>
        <end position="315"/>
    </location>
</feature>
<dbReference type="SMART" id="SM00355">
    <property type="entry name" value="ZnF_C2H2"/>
    <property type="match status" value="4"/>
</dbReference>
<feature type="compositionally biased region" description="Basic and acidic residues" evidence="5">
    <location>
        <begin position="448"/>
        <end position="464"/>
    </location>
</feature>
<feature type="domain" description="C2H2-type" evidence="6">
    <location>
        <begin position="587"/>
        <end position="609"/>
    </location>
</feature>
<keyword evidence="4" id="KW-0853">WD repeat</keyword>
<feature type="domain" description="C2H2-type" evidence="6">
    <location>
        <begin position="553"/>
        <end position="573"/>
    </location>
</feature>
<sequence length="1385" mass="157000">MPFTKRKHLTRSRQCSRKSKSGKEILPLLSHEIQDICITDTAENLHNGNNKRKGISLSTRSATKDYISIEIKDERSDNMEQQINVEKEIIVKKNEGKLNSIEVPKCLNKKANLDCTSETFSRRKIAFSDKCNKSEMSAVKMRDTSVLATSSNDSTSITHNLFKKDYVNLINNKSVPDKNKNDSQQGKVNDCIASNNFSKLPTSILKSPKTKKIENKVSPLSTTSPRSLPSDLKAIKDNDEKKSRLVKTKLPSSMQSFTQKVQSMIRGDTNESKSTEKYMELSTKSRISSQKDTNKQKVTNENSSKTNAAHQNSGNEMDVKNSDQNLFPVVPIIKRKRGRPRKGINDSTDQNVSSKSVDDDTSQNIFESTTRDKKRISKVTFVGVSDSSSESDIAEDNIFVKKKGRPPNSGRSQGHSRGRGRRRGRGRSPGRGRGRGRASQDTEYIPKLAKDGPQLRKKESDDFNKIDNTDTVAVANNENPATDLNASNKNIAKLVTCGKCDQEIPKKQWSLHKLNQHNNMAWQKDEEPLDFENDELLLKRVLTLALKQKKKYLTCEQCGNTKRSVIGFISHIQFCGKSEQEKQALMVTCSICNAVMMPSSVEVHDRLYHRQSEENKSKEADIQVEKTKRKAAERAVPKILEVTKSLKDKNVDDAIQMSKRKKIPNIWKVMWKKELASKNAAACKQAGCTFASSSYEDICEHYYQCNFMPKESFICKICKFSTNSKDEIANHITEAHSSNNDLDKCSDYEIEENETSSDESTFEGGIKRKLRRSSKTNFDSTKITPSLKSAETYGQSLRWSLDFELKNYELALFKNDMPNCFTLLGDNDAVTYLPEVTVSMAFKRIDINSPKNIESSKNDNWKQINRFESDICEGVSTFFVGGPIWALAWLPIPSAVYHKNPSQYIAISTHPTMESVYTVGNKYSGPNIIQIWDVGPLSHEANGESRLPVLAYAIAHNSGTVWCLEWCPSGCYQDSELGNYEVDKNKSRRMGLLAAACSDGCINIYSLPFTDELKFKKTEFNSRPIYKTDPVMTLVVNTRMYDNSKQDWQCTKLSWTKENGHSIIGAGFSNGYIGLWDLTTTSPLLFAMRKNTKFIDTFKHFFAHHNTITMIALFPHGKSRYLASASVDKSYKFWDLEDTGAPQMCAKKGIVSNGTWMTHWPCAVLSFDDAVGYHYMHSLIVPLKEYGYKYCPILATNSPTYGLTTSDYTNSIAHGTLAGEVMTIFLKQLLFTERLSKKRQLNSFIKTVDFLEEQEMQSSESKDKKKNSKEYRYMPETYNECKDRFGIVFHDNLTSLKKKVYAKCNKNSSLNTDNCMSVPIEQYPFTSVNRMAWNPNAWSYMWLTVGYQNGLIRLLNFNSTSMSSKSNSWLPDHVVSMLAKRDRVD</sequence>
<evidence type="ECO:0000256" key="5">
    <source>
        <dbReference type="SAM" id="MobiDB-lite"/>
    </source>
</evidence>
<feature type="compositionally biased region" description="Polar residues" evidence="5">
    <location>
        <begin position="250"/>
        <end position="262"/>
    </location>
</feature>
<dbReference type="InterPro" id="IPR036322">
    <property type="entry name" value="WD40_repeat_dom_sf"/>
</dbReference>
<evidence type="ECO:0000259" key="6">
    <source>
        <dbReference type="SMART" id="SM00355"/>
    </source>
</evidence>
<dbReference type="Proteomes" id="UP001430953">
    <property type="component" value="Unassembled WGS sequence"/>
</dbReference>
<dbReference type="PROSITE" id="PS50294">
    <property type="entry name" value="WD_REPEATS_REGION"/>
    <property type="match status" value="1"/>
</dbReference>
<dbReference type="PANTHER" id="PTHR15052">
    <property type="entry name" value="RNA POLYMERASE III TRANSCRIPTION INITIATION FACTOR COMPLEX SUBUNIT"/>
    <property type="match status" value="1"/>
</dbReference>
<dbReference type="PANTHER" id="PTHR15052:SF2">
    <property type="entry name" value="GENERAL TRANSCRIPTION FACTOR 3C POLYPEPTIDE 2"/>
    <property type="match status" value="1"/>
</dbReference>
<feature type="domain" description="C2H2-type" evidence="6">
    <location>
        <begin position="713"/>
        <end position="736"/>
    </location>
</feature>
<dbReference type="InterPro" id="IPR001680">
    <property type="entry name" value="WD40_rpt"/>
</dbReference>
<dbReference type="GO" id="GO:0006383">
    <property type="term" value="P:transcription by RNA polymerase III"/>
    <property type="evidence" value="ECO:0007669"/>
    <property type="project" value="TreeGrafter"/>
</dbReference>
<feature type="compositionally biased region" description="Basic and acidic residues" evidence="5">
    <location>
        <begin position="233"/>
        <end position="243"/>
    </location>
</feature>
<keyword evidence="2" id="KW-0804">Transcription</keyword>
<evidence type="ECO:0000256" key="1">
    <source>
        <dbReference type="ARBA" id="ARBA00004123"/>
    </source>
</evidence>
<feature type="compositionally biased region" description="Basic residues" evidence="5">
    <location>
        <begin position="414"/>
        <end position="436"/>
    </location>
</feature>
<dbReference type="GO" id="GO:0005634">
    <property type="term" value="C:nucleus"/>
    <property type="evidence" value="ECO:0007669"/>
    <property type="project" value="UniProtKB-SubCell"/>
</dbReference>
<dbReference type="Gene3D" id="2.130.10.10">
    <property type="entry name" value="YVTN repeat-like/Quinoprotein amine dehydrogenase"/>
    <property type="match status" value="1"/>
</dbReference>
<evidence type="ECO:0000256" key="2">
    <source>
        <dbReference type="ARBA" id="ARBA00023163"/>
    </source>
</evidence>
<dbReference type="EMBL" id="JADYXP020000012">
    <property type="protein sequence ID" value="KAL0112197.1"/>
    <property type="molecule type" value="Genomic_DNA"/>
</dbReference>
<feature type="region of interest" description="Disordered" evidence="5">
    <location>
        <begin position="1"/>
        <end position="21"/>
    </location>
</feature>
<proteinExistence type="predicted"/>
<keyword evidence="8" id="KW-1185">Reference proteome</keyword>
<evidence type="ECO:0000256" key="4">
    <source>
        <dbReference type="PROSITE-ProRule" id="PRU00221"/>
    </source>
</evidence>
<evidence type="ECO:0000313" key="7">
    <source>
        <dbReference type="EMBL" id="KAL0112197.1"/>
    </source>
</evidence>
<accession>A0AAW2FE10</accession>
<evidence type="ECO:0000313" key="8">
    <source>
        <dbReference type="Proteomes" id="UP001430953"/>
    </source>
</evidence>
<reference evidence="7 8" key="1">
    <citation type="submission" date="2023-03" db="EMBL/GenBank/DDBJ databases">
        <title>High recombination rates correlate with genetic variation in Cardiocondyla obscurior ants.</title>
        <authorList>
            <person name="Errbii M."/>
        </authorList>
    </citation>
    <scope>NUCLEOTIDE SEQUENCE [LARGE SCALE GENOMIC DNA]</scope>
    <source>
        <strain evidence="7">Alpha-2009</strain>
        <tissue evidence="7">Whole body</tissue>
    </source>
</reference>
<feature type="region of interest" description="Disordered" evidence="5">
    <location>
        <begin position="208"/>
        <end position="365"/>
    </location>
</feature>
<feature type="compositionally biased region" description="Basic residues" evidence="5">
    <location>
        <begin position="333"/>
        <end position="342"/>
    </location>
</feature>
<dbReference type="InterPro" id="IPR052416">
    <property type="entry name" value="GTF3C_component"/>
</dbReference>
<evidence type="ECO:0000256" key="3">
    <source>
        <dbReference type="ARBA" id="ARBA00023242"/>
    </source>
</evidence>
<feature type="compositionally biased region" description="Low complexity" evidence="5">
    <location>
        <begin position="218"/>
        <end position="230"/>
    </location>
</feature>
<dbReference type="PROSITE" id="PS50082">
    <property type="entry name" value="WD_REPEATS_2"/>
    <property type="match status" value="1"/>
</dbReference>
<dbReference type="InterPro" id="IPR015943">
    <property type="entry name" value="WD40/YVTN_repeat-like_dom_sf"/>
</dbReference>